<accession>A0A8A5UHR6</accession>
<organism evidence="2 3">
    <name type="scientific">Trueperella pecoris</name>
    <dbReference type="NCBI Taxonomy" id="2733571"/>
    <lineage>
        <taxon>Bacteria</taxon>
        <taxon>Bacillati</taxon>
        <taxon>Actinomycetota</taxon>
        <taxon>Actinomycetes</taxon>
        <taxon>Actinomycetales</taxon>
        <taxon>Actinomycetaceae</taxon>
        <taxon>Trueperella</taxon>
    </lineage>
</organism>
<dbReference type="RefSeq" id="WP_193325932.1">
    <property type="nucleotide sequence ID" value="NZ_CP053291.1"/>
</dbReference>
<reference evidence="2 3" key="1">
    <citation type="submission" date="2020-10" db="EMBL/GenBank/DDBJ databases">
        <title>Trueperella pecoris sp. nov. isolated from bovine and porcine specimens.</title>
        <authorList>
            <person name="Schoenecker L."/>
            <person name="Schnydrig P."/>
            <person name="Brodard I."/>
            <person name="Thomann A."/>
            <person name="Hemphill A."/>
            <person name="Rodriguez-Campos S."/>
            <person name="Perreten V."/>
            <person name="Jores J."/>
            <person name="Kittl S."/>
        </authorList>
    </citation>
    <scope>NUCLEOTIDE SEQUENCE [LARGE SCALE GENOMIC DNA]</scope>
    <source>
        <strain evidence="2 3">15A0121</strain>
    </source>
</reference>
<dbReference type="EMBL" id="CP063213">
    <property type="protein sequence ID" value="QOR46376.1"/>
    <property type="molecule type" value="Genomic_DNA"/>
</dbReference>
<evidence type="ECO:0000259" key="1">
    <source>
        <dbReference type="Pfam" id="PF09335"/>
    </source>
</evidence>
<dbReference type="Proteomes" id="UP000595053">
    <property type="component" value="Chromosome"/>
</dbReference>
<feature type="domain" description="VTT" evidence="1">
    <location>
        <begin position="15"/>
        <end position="130"/>
    </location>
</feature>
<gene>
    <name evidence="2" type="ORF">INS88_04010</name>
</gene>
<dbReference type="InterPro" id="IPR032816">
    <property type="entry name" value="VTT_dom"/>
</dbReference>
<dbReference type="Pfam" id="PF09335">
    <property type="entry name" value="VTT_dom"/>
    <property type="match status" value="1"/>
</dbReference>
<name>A0A7M1QWZ2_9ACTO</name>
<protein>
    <submittedName>
        <fullName evidence="2">VTT domain-containing protein</fullName>
    </submittedName>
</protein>
<proteinExistence type="predicted"/>
<dbReference type="AlphaFoldDB" id="A0A7M1QWZ2"/>
<keyword evidence="3" id="KW-1185">Reference proteome</keyword>
<sequence length="172" mass="19197">MPLIDDIKSFIATGPVVFVYLFLLVSVFLRAQGTYWLGRYMWHIVSTRGRPAGGWRLKLYHAIHADSTARVIGVLQRRGWPIIPLSFLTVGLQTVVQFAAGILSISWPRYTLALVPGTLAWAFIYTTVGWAVWEATLEAVAGSPWALIALASFAGLVFWWRHTRARKAVATP</sequence>
<evidence type="ECO:0000313" key="2">
    <source>
        <dbReference type="EMBL" id="QOR46376.1"/>
    </source>
</evidence>
<evidence type="ECO:0000313" key="3">
    <source>
        <dbReference type="Proteomes" id="UP000595053"/>
    </source>
</evidence>
<accession>A0A7M1QWZ2</accession>